<evidence type="ECO:0000313" key="2">
    <source>
        <dbReference type="EMBL" id="PRP92160.1"/>
    </source>
</evidence>
<gene>
    <name evidence="2" type="ORF">ENSA5_51070</name>
</gene>
<feature type="domain" description="Amphi-Trp" evidence="1">
    <location>
        <begin position="6"/>
        <end position="70"/>
    </location>
</feature>
<protein>
    <recommendedName>
        <fullName evidence="1">Amphi-Trp domain-containing protein</fullName>
    </recommendedName>
</protein>
<evidence type="ECO:0000259" key="1">
    <source>
        <dbReference type="Pfam" id="PF20068"/>
    </source>
</evidence>
<reference evidence="2 3" key="1">
    <citation type="submission" date="2018-03" db="EMBL/GenBank/DDBJ databases">
        <title>Draft Genome Sequences of the Obligatory Marine Myxobacteria Enhygromyxa salina SWB005.</title>
        <authorList>
            <person name="Poehlein A."/>
            <person name="Moghaddam J.A."/>
            <person name="Harms H."/>
            <person name="Alanjari M."/>
            <person name="Koenig G.M."/>
            <person name="Daniel R."/>
            <person name="Schaeberle T.F."/>
        </authorList>
    </citation>
    <scope>NUCLEOTIDE SEQUENCE [LARGE SCALE GENOMIC DNA]</scope>
    <source>
        <strain evidence="2 3">SWB005</strain>
    </source>
</reference>
<organism evidence="2 3">
    <name type="scientific">Enhygromyxa salina</name>
    <dbReference type="NCBI Taxonomy" id="215803"/>
    <lineage>
        <taxon>Bacteria</taxon>
        <taxon>Pseudomonadati</taxon>
        <taxon>Myxococcota</taxon>
        <taxon>Polyangia</taxon>
        <taxon>Nannocystales</taxon>
        <taxon>Nannocystaceae</taxon>
        <taxon>Enhygromyxa</taxon>
    </lineage>
</organism>
<proteinExistence type="predicted"/>
<dbReference type="EMBL" id="PVNK01000221">
    <property type="protein sequence ID" value="PRP92160.1"/>
    <property type="molecule type" value="Genomic_DNA"/>
</dbReference>
<dbReference type="RefSeq" id="WP_106394349.1">
    <property type="nucleotide sequence ID" value="NZ_PVNK01000221.1"/>
</dbReference>
<accession>A0A2S9XHE6</accession>
<evidence type="ECO:0000313" key="3">
    <source>
        <dbReference type="Proteomes" id="UP000237968"/>
    </source>
</evidence>
<keyword evidence="3" id="KW-1185">Reference proteome</keyword>
<dbReference type="OrthoDB" id="3078539at2"/>
<dbReference type="Proteomes" id="UP000237968">
    <property type="component" value="Unassembled WGS sequence"/>
</dbReference>
<dbReference type="InterPro" id="IPR027598">
    <property type="entry name" value="Amphi-Trp_dom"/>
</dbReference>
<name>A0A2S9XHE6_9BACT</name>
<sequence length="71" mass="8214">MSDRDVERNVNTEQFVATLRRIADCLEGDDNVRIQVKGQRFTIPKTASLSIEHEREGGAEELELQLRWNND</sequence>
<dbReference type="NCBIfam" id="TIGR04354">
    <property type="entry name" value="amphi-Trp"/>
    <property type="match status" value="1"/>
</dbReference>
<dbReference type="AlphaFoldDB" id="A0A2S9XHE6"/>
<dbReference type="Pfam" id="PF20068">
    <property type="entry name" value="Amphi-Trp"/>
    <property type="match status" value="1"/>
</dbReference>
<comment type="caution">
    <text evidence="2">The sequence shown here is derived from an EMBL/GenBank/DDBJ whole genome shotgun (WGS) entry which is preliminary data.</text>
</comment>